<evidence type="ECO:0000256" key="1">
    <source>
        <dbReference type="SAM" id="MobiDB-lite"/>
    </source>
</evidence>
<accession>A0AAW9D5G0</accession>
<sequence length="46" mass="5020">MRPADRDSPRRRPKAISPAGPAARGGQSPDTERPAPNHGFRDAEIR</sequence>
<dbReference type="EMBL" id="QXCT01000002">
    <property type="protein sequence ID" value="MDW9256963.1"/>
    <property type="molecule type" value="Genomic_DNA"/>
</dbReference>
<dbReference type="AlphaFoldDB" id="A0AAW9D5G0"/>
<dbReference type="Proteomes" id="UP001272137">
    <property type="component" value="Unassembled WGS sequence"/>
</dbReference>
<comment type="caution">
    <text evidence="2">The sequence shown here is derived from an EMBL/GenBank/DDBJ whole genome shotgun (WGS) entry which is preliminary data.</text>
</comment>
<feature type="region of interest" description="Disordered" evidence="1">
    <location>
        <begin position="1"/>
        <end position="46"/>
    </location>
</feature>
<evidence type="ECO:0000313" key="2">
    <source>
        <dbReference type="EMBL" id="MDW9256963.1"/>
    </source>
</evidence>
<evidence type="ECO:0000313" key="3">
    <source>
        <dbReference type="Proteomes" id="UP001272137"/>
    </source>
</evidence>
<protein>
    <submittedName>
        <fullName evidence="2">Uncharacterized protein</fullName>
    </submittedName>
</protein>
<gene>
    <name evidence="2" type="ORF">C7S16_0084</name>
</gene>
<feature type="compositionally biased region" description="Basic and acidic residues" evidence="1">
    <location>
        <begin position="1"/>
        <end position="10"/>
    </location>
</feature>
<organism evidence="2 3">
    <name type="scientific">Burkholderia thailandensis</name>
    <dbReference type="NCBI Taxonomy" id="57975"/>
    <lineage>
        <taxon>Bacteria</taxon>
        <taxon>Pseudomonadati</taxon>
        <taxon>Pseudomonadota</taxon>
        <taxon>Betaproteobacteria</taxon>
        <taxon>Burkholderiales</taxon>
        <taxon>Burkholderiaceae</taxon>
        <taxon>Burkholderia</taxon>
        <taxon>pseudomallei group</taxon>
    </lineage>
</organism>
<name>A0AAW9D5G0_BURTH</name>
<proteinExistence type="predicted"/>
<feature type="compositionally biased region" description="Basic and acidic residues" evidence="1">
    <location>
        <begin position="30"/>
        <end position="46"/>
    </location>
</feature>
<reference evidence="2" key="1">
    <citation type="submission" date="2018-08" db="EMBL/GenBank/DDBJ databases">
        <title>Identification of Burkholderia cepacia strains that express a Burkholderia pseudomallei-like capsular polysaccharide.</title>
        <authorList>
            <person name="Burtnick M.N."/>
            <person name="Vongsouvath M."/>
            <person name="Newton P."/>
            <person name="Wuthiekanun V."/>
            <person name="Limmathurotsakul D."/>
            <person name="Brett P.J."/>
            <person name="Chantratita N."/>
            <person name="Dance D.A."/>
        </authorList>
    </citation>
    <scope>NUCLEOTIDE SEQUENCE</scope>
    <source>
        <strain evidence="2">SBXCC001</strain>
    </source>
</reference>